<evidence type="ECO:0000313" key="2">
    <source>
        <dbReference type="EMBL" id="MFD1150531.1"/>
    </source>
</evidence>
<dbReference type="Pfam" id="PF02575">
    <property type="entry name" value="YbaB_DNA_bd"/>
    <property type="match status" value="1"/>
</dbReference>
<sequence length="161" mass="17109">MSESADILLRRIEAIDTAAAANRLRAESYQRMAEGLKDVVGTATSADGVVTVVAGSDGAVKSITFGQAVRAADPAVLSTTTVRTIALARADAARRQAEVVRAALGDTTLLDRVLAEDRRLFGDEPPQDVQAATPSAPRPPRRPAPVEEDDQDTAYRSRPAW</sequence>
<evidence type="ECO:0000256" key="1">
    <source>
        <dbReference type="SAM" id="MobiDB-lite"/>
    </source>
</evidence>
<proteinExistence type="predicted"/>
<dbReference type="RefSeq" id="WP_380726698.1">
    <property type="nucleotide sequence ID" value="NZ_JBHTLK010000165.1"/>
</dbReference>
<feature type="region of interest" description="Disordered" evidence="1">
    <location>
        <begin position="119"/>
        <end position="161"/>
    </location>
</feature>
<gene>
    <name evidence="2" type="ORF">ACFQ3T_25645</name>
</gene>
<protein>
    <submittedName>
        <fullName evidence="2">YbaB/EbfC family nucleoid-associated protein</fullName>
    </submittedName>
</protein>
<dbReference type="EMBL" id="JBHTLK010000165">
    <property type="protein sequence ID" value="MFD1150531.1"/>
    <property type="molecule type" value="Genomic_DNA"/>
</dbReference>
<keyword evidence="3" id="KW-1185">Reference proteome</keyword>
<name>A0ABW3R0P8_9PSEU</name>
<comment type="caution">
    <text evidence="2">The sequence shown here is derived from an EMBL/GenBank/DDBJ whole genome shotgun (WGS) entry which is preliminary data.</text>
</comment>
<evidence type="ECO:0000313" key="3">
    <source>
        <dbReference type="Proteomes" id="UP001597168"/>
    </source>
</evidence>
<dbReference type="Gene3D" id="3.30.1310.10">
    <property type="entry name" value="Nucleoid-associated protein YbaB-like domain"/>
    <property type="match status" value="1"/>
</dbReference>
<dbReference type="Proteomes" id="UP001597168">
    <property type="component" value="Unassembled WGS sequence"/>
</dbReference>
<dbReference type="InterPro" id="IPR036894">
    <property type="entry name" value="YbaB-like_sf"/>
</dbReference>
<accession>A0ABW3R0P8</accession>
<organism evidence="2 3">
    <name type="scientific">Saccharothrix hoggarensis</name>
    <dbReference type="NCBI Taxonomy" id="913853"/>
    <lineage>
        <taxon>Bacteria</taxon>
        <taxon>Bacillati</taxon>
        <taxon>Actinomycetota</taxon>
        <taxon>Actinomycetes</taxon>
        <taxon>Pseudonocardiales</taxon>
        <taxon>Pseudonocardiaceae</taxon>
        <taxon>Saccharothrix</taxon>
    </lineage>
</organism>
<reference evidence="3" key="1">
    <citation type="journal article" date="2019" name="Int. J. Syst. Evol. Microbiol.">
        <title>The Global Catalogue of Microorganisms (GCM) 10K type strain sequencing project: providing services to taxonomists for standard genome sequencing and annotation.</title>
        <authorList>
            <consortium name="The Broad Institute Genomics Platform"/>
            <consortium name="The Broad Institute Genome Sequencing Center for Infectious Disease"/>
            <person name="Wu L."/>
            <person name="Ma J."/>
        </authorList>
    </citation>
    <scope>NUCLEOTIDE SEQUENCE [LARGE SCALE GENOMIC DNA]</scope>
    <source>
        <strain evidence="3">CCUG 60214</strain>
    </source>
</reference>
<dbReference type="SUPFAM" id="SSF82607">
    <property type="entry name" value="YbaB-like"/>
    <property type="match status" value="1"/>
</dbReference>
<dbReference type="InterPro" id="IPR004401">
    <property type="entry name" value="YbaB/EbfC"/>
</dbReference>